<evidence type="ECO:0000259" key="2">
    <source>
        <dbReference type="Pfam" id="PF02911"/>
    </source>
</evidence>
<dbReference type="EMBL" id="JAUSWL010000003">
    <property type="protein sequence ID" value="MDQ0543234.1"/>
    <property type="molecule type" value="Genomic_DNA"/>
</dbReference>
<sequence>MTQRFFVELSDAGYEVAVEIYGGDEQRLEDAFAAFRPDLTIAPFLTRAIPERIWREHLTLIVHPGLEGDRGASALDWAIQEKWAQWGVTLLQAEAEMDAGPIWATRNFPLRQAPKSSVYRREAIDAAISCLWEALANFQTPGFRPRPLDYAAPTALGRLRPSMKQADRRIDWSRCETADILARIHAADGVPGVLDEVYGLPVYLHAACAEPELRGAPGAVIARSESGAICRATVDGAVWIGRLKPKLEGGGGIKRSALDTLGDRIPADLPVAVPAGLAHPNPVEEVRLERRGDIVHLHFDFHNGAMSTVQCRRLQAAFRQAAESSAKVIVLEGGDDLFSNGIHLNEIEASADPAAESWANIVAMDDLVREIITATDTVVVAALGRNAGAGGAILPLAADFVLVRQSVVLNPHYRNMGWLYGSEYWTYLLPRRVGWERAVQLTEACLPISGRRAAEIGLADEAISGDADQFARAVQAFAAAQAERHAALTDRKRLQRQEDEDRRPLDAYRRHELTQMYRNFHQPDAPYHRARSAFVHKRPACWSPLSVRMLTELKRLETSATPELIRNAAA</sequence>
<dbReference type="InterPro" id="IPR011034">
    <property type="entry name" value="Formyl_transferase-like_C_sf"/>
</dbReference>
<reference evidence="3" key="1">
    <citation type="submission" date="2023-07" db="EMBL/GenBank/DDBJ databases">
        <title>Genomic Encyclopedia of Type Strains, Phase IV (KMG-IV): sequencing the most valuable type-strain genomes for metagenomic binning, comparative biology and taxonomic classification.</title>
        <authorList>
            <person name="Goeker M."/>
        </authorList>
    </citation>
    <scope>NUCLEOTIDE SEQUENCE</scope>
    <source>
        <strain evidence="3">DSM 19569</strain>
    </source>
</reference>
<dbReference type="Proteomes" id="UP001223420">
    <property type="component" value="Unassembled WGS sequence"/>
</dbReference>
<dbReference type="InterPro" id="IPR036477">
    <property type="entry name" value="Formyl_transf_N_sf"/>
</dbReference>
<evidence type="ECO:0000313" key="4">
    <source>
        <dbReference type="Proteomes" id="UP001223420"/>
    </source>
</evidence>
<dbReference type="Pfam" id="PF00551">
    <property type="entry name" value="Formyl_trans_N"/>
    <property type="match status" value="1"/>
</dbReference>
<dbReference type="SUPFAM" id="SSF52096">
    <property type="entry name" value="ClpP/crotonase"/>
    <property type="match status" value="1"/>
</dbReference>
<dbReference type="PANTHER" id="PTHR43388">
    <property type="entry name" value="HYDROGENASE MATURATION FACTOR HOXX"/>
    <property type="match status" value="1"/>
</dbReference>
<dbReference type="RefSeq" id="WP_230366054.1">
    <property type="nucleotide sequence ID" value="NZ_JAJALK010000004.1"/>
</dbReference>
<dbReference type="CDD" id="cd06558">
    <property type="entry name" value="crotonase-like"/>
    <property type="match status" value="1"/>
</dbReference>
<dbReference type="InterPro" id="IPR005793">
    <property type="entry name" value="Formyl_trans_C"/>
</dbReference>
<dbReference type="InterPro" id="IPR001753">
    <property type="entry name" value="Enoyl-CoA_hydra/iso"/>
</dbReference>
<organism evidence="3 4">
    <name type="scientific">Methylobacterium brachiatum</name>
    <dbReference type="NCBI Taxonomy" id="269660"/>
    <lineage>
        <taxon>Bacteria</taxon>
        <taxon>Pseudomonadati</taxon>
        <taxon>Pseudomonadota</taxon>
        <taxon>Alphaproteobacteria</taxon>
        <taxon>Hyphomicrobiales</taxon>
        <taxon>Methylobacteriaceae</taxon>
        <taxon>Methylobacterium</taxon>
    </lineage>
</organism>
<proteinExistence type="predicted"/>
<dbReference type="InterPro" id="IPR029045">
    <property type="entry name" value="ClpP/crotonase-like_dom_sf"/>
</dbReference>
<comment type="caution">
    <text evidence="3">The sequence shown here is derived from an EMBL/GenBank/DDBJ whole genome shotgun (WGS) entry which is preliminary data.</text>
</comment>
<name>A0AAJ1TQX0_9HYPH</name>
<dbReference type="AlphaFoldDB" id="A0AAJ1TQX0"/>
<dbReference type="PIRSF" id="PIRSF006787">
    <property type="entry name" value="Hydrgn_mat_HoxX"/>
    <property type="match status" value="1"/>
</dbReference>
<dbReference type="Gene3D" id="3.40.50.12230">
    <property type="match status" value="1"/>
</dbReference>
<gene>
    <name evidence="3" type="ORF">QO001_002160</name>
</gene>
<dbReference type="SUPFAM" id="SSF50486">
    <property type="entry name" value="FMT C-terminal domain-like"/>
    <property type="match status" value="1"/>
</dbReference>
<dbReference type="Pfam" id="PF00378">
    <property type="entry name" value="ECH_1"/>
    <property type="match status" value="1"/>
</dbReference>
<dbReference type="InterPro" id="IPR002376">
    <property type="entry name" value="Formyl_transf_N"/>
</dbReference>
<protein>
    <submittedName>
        <fullName evidence="3">Two-component system hydrogenase maturation factor HypX/HoxX</fullName>
    </submittedName>
</protein>
<dbReference type="Pfam" id="PF02911">
    <property type="entry name" value="Formyl_trans_C"/>
    <property type="match status" value="1"/>
</dbReference>
<dbReference type="InterPro" id="IPR047180">
    <property type="entry name" value="HoxX-like"/>
</dbReference>
<dbReference type="PANTHER" id="PTHR43388:SF1">
    <property type="entry name" value="HYDROGENASE MATURATION FACTOR HOXX"/>
    <property type="match status" value="1"/>
</dbReference>
<accession>A0AAJ1TQX0</accession>
<dbReference type="Gene3D" id="3.90.226.10">
    <property type="entry name" value="2-enoyl-CoA Hydratase, Chain A, domain 1"/>
    <property type="match status" value="1"/>
</dbReference>
<dbReference type="InterPro" id="IPR009188">
    <property type="entry name" value="NiFe-hyd_mat_HypX/HoxX"/>
</dbReference>
<evidence type="ECO:0000313" key="3">
    <source>
        <dbReference type="EMBL" id="MDQ0543234.1"/>
    </source>
</evidence>
<dbReference type="GO" id="GO:0003824">
    <property type="term" value="F:catalytic activity"/>
    <property type="evidence" value="ECO:0007669"/>
    <property type="project" value="InterPro"/>
</dbReference>
<evidence type="ECO:0000259" key="1">
    <source>
        <dbReference type="Pfam" id="PF00551"/>
    </source>
</evidence>
<dbReference type="SUPFAM" id="SSF53328">
    <property type="entry name" value="Formyltransferase"/>
    <property type="match status" value="1"/>
</dbReference>
<feature type="domain" description="Formyl transferase C-terminal" evidence="2">
    <location>
        <begin position="163"/>
        <end position="245"/>
    </location>
</feature>
<feature type="domain" description="Formyl transferase N-terminal" evidence="1">
    <location>
        <begin position="25"/>
        <end position="112"/>
    </location>
</feature>